<dbReference type="RefSeq" id="WP_119849650.1">
    <property type="nucleotide sequence ID" value="NZ_CP032412.1"/>
</dbReference>
<feature type="domain" description="SLH" evidence="4">
    <location>
        <begin position="1130"/>
        <end position="1185"/>
    </location>
</feature>
<evidence type="ECO:0000256" key="3">
    <source>
        <dbReference type="SAM" id="SignalP"/>
    </source>
</evidence>
<dbReference type="InterPro" id="IPR001119">
    <property type="entry name" value="SLH_dom"/>
</dbReference>
<evidence type="ECO:0000256" key="1">
    <source>
        <dbReference type="ARBA" id="ARBA00022729"/>
    </source>
</evidence>
<feature type="compositionally biased region" description="Pro residues" evidence="2">
    <location>
        <begin position="966"/>
        <end position="1004"/>
    </location>
</feature>
<dbReference type="InterPro" id="IPR013783">
    <property type="entry name" value="Ig-like_fold"/>
</dbReference>
<dbReference type="SUPFAM" id="SSF51445">
    <property type="entry name" value="(Trans)glycosidases"/>
    <property type="match status" value="1"/>
</dbReference>
<evidence type="ECO:0000313" key="6">
    <source>
        <dbReference type="Proteomes" id="UP000266552"/>
    </source>
</evidence>
<dbReference type="PANTHER" id="PTHR43405:SF1">
    <property type="entry name" value="GLYCOSYL HYDROLASE DIGH"/>
    <property type="match status" value="1"/>
</dbReference>
<protein>
    <recommendedName>
        <fullName evidence="4">SLH domain-containing protein</fullName>
    </recommendedName>
</protein>
<dbReference type="EMBL" id="CP032412">
    <property type="protein sequence ID" value="AYB46013.1"/>
    <property type="molecule type" value="Genomic_DNA"/>
</dbReference>
<feature type="domain" description="SLH" evidence="4">
    <location>
        <begin position="1003"/>
        <end position="1066"/>
    </location>
</feature>
<dbReference type="SMART" id="SM00635">
    <property type="entry name" value="BID_2"/>
    <property type="match status" value="3"/>
</dbReference>
<dbReference type="Gene3D" id="2.60.40.10">
    <property type="entry name" value="Immunoglobulins"/>
    <property type="match status" value="1"/>
</dbReference>
<dbReference type="InterPro" id="IPR017853">
    <property type="entry name" value="GH"/>
</dbReference>
<gene>
    <name evidence="5" type="ORF">D5F53_23170</name>
</gene>
<dbReference type="Gene3D" id="3.20.20.80">
    <property type="entry name" value="Glycosidases"/>
    <property type="match status" value="1"/>
</dbReference>
<evidence type="ECO:0000259" key="4">
    <source>
        <dbReference type="PROSITE" id="PS51272"/>
    </source>
</evidence>
<feature type="signal peptide" evidence="3">
    <location>
        <begin position="1"/>
        <end position="22"/>
    </location>
</feature>
<sequence>MITKRRVYRSSKSILSMTLAFAVMLSSAVSVWGNSVETNASAGQPEAVVLEDFESVTNLFASSVRGKAQLDLAGRPEPIYYGHHAAALSYDFVGSESGTSAAYLNFRDTDGSTGRSVPGSPKALGLWVYGDGGNHWLRAQLQDSSGGKHTVDFTATSGLNWKGWKYVKVNIPSTIQAPLKVNQIYVAELKDTNKNKGALYFDRLSAFYTASPVYGLDIGGLTPMGVGETVKPQVYATYEGQSEPTLLTSGVKLTSSDESVATVTGATYDTIEALAPGTVTITAEYGDAPKAQLELHVAADAPAPHGLLLSGPLHMETSVTGTMRSSVVYSVYGNQTDPVWMTEGISYTSDRPGVVSVNQAGQLTAVSEGTAAITASYRGASAHHTITVTDPVPVLQSIKLQGLTSVTVGDSFETVVSATYSWMAEPLTIEEGVTFTSSNPDVASVSDQGVVSGLKLGSARITAAFQGKTDSLYITVNEASRHPKTEMRAAWIATVDNIDWPAKGVTDPEQQKQQFIQLLDQLEDAGMNAVIMQIKPTADAFYPSQYGPWSEWLTGEQGKDPGYDPLAFLLEEVHKRNMEFHAWFNPYRISLQGDINKLVADHPARQHPDWVEEYGGKLYFNPGVPEAQQFIIDGIMEVVRNYDIDAVHFDDYFYPYPVTGVDFPDTDTFNQYKGSFTNKSDWRRNNVNTFIQNVKEAIKAEKSYVKFGISPFGIWKNKSSDPAGSETTGLESYHAIYADSKKWVEEEWIDYITPQIYWNIGYSAAAYDKLIDWWSGIVSGKNVHLYSGQAVYKIGSNADWSNPDEMPNQIRYNRNFEEVRGSMYFSSKWFKDNALGFTDRLKNDLYRYPALIPAMPWIESEAPAAIKKPKADQVQEGVKLSWSSSDDETYYAVYRFDGRETGSVQEPANLIGTFRKTADKTQFFVDQTVSKGQTYTYAVTAVDRLHNESAASPSVTIKAGDHGQPPVDPPGNPNPPVTPPVTPPVKPNPPVTPPVTPPVNPSKPPVFSDVDSAGWAKAAIEELAALGIVEGVGQDSFRPMKSVTRAEFLAMLVRAFQLTGAADLEFTDVKPTDWYYTVIASAIDAGLAQGIGGGKFDPNRPITRQEMAIMSANALTLFTDMKAEDEEGTLAKFKDGSSIAGYARNAVALLAEKGVIQGTGNDRFMPKGIANRAQAAVIIHNLLNL</sequence>
<feature type="region of interest" description="Disordered" evidence="2">
    <location>
        <begin position="955"/>
        <end position="1005"/>
    </location>
</feature>
<keyword evidence="6" id="KW-1185">Reference proteome</keyword>
<dbReference type="InterPro" id="IPR008964">
    <property type="entry name" value="Invasin/intimin_cell_adhesion"/>
</dbReference>
<evidence type="ECO:0000313" key="5">
    <source>
        <dbReference type="EMBL" id="AYB46013.1"/>
    </source>
</evidence>
<dbReference type="Pfam" id="PF02368">
    <property type="entry name" value="Big_2"/>
    <property type="match status" value="2"/>
</dbReference>
<dbReference type="InterPro" id="IPR058692">
    <property type="entry name" value="Fn3_SaeA_2nd"/>
</dbReference>
<dbReference type="PANTHER" id="PTHR43405">
    <property type="entry name" value="GLYCOSYL HYDROLASE DIGH"/>
    <property type="match status" value="1"/>
</dbReference>
<feature type="domain" description="SLH" evidence="4">
    <location>
        <begin position="1067"/>
        <end position="1125"/>
    </location>
</feature>
<dbReference type="Pfam" id="PF00395">
    <property type="entry name" value="SLH"/>
    <property type="match status" value="3"/>
</dbReference>
<dbReference type="Gene3D" id="2.60.120.430">
    <property type="entry name" value="Galactose-binding lectin"/>
    <property type="match status" value="1"/>
</dbReference>
<dbReference type="KEGG" id="plw:D5F53_23170"/>
<keyword evidence="1 3" id="KW-0732">Signal</keyword>
<proteinExistence type="predicted"/>
<dbReference type="AlphaFoldDB" id="A0A385TR25"/>
<dbReference type="SUPFAM" id="SSF49373">
    <property type="entry name" value="Invasin/intimin cell-adhesion fragments"/>
    <property type="match status" value="2"/>
</dbReference>
<dbReference type="PROSITE" id="PS51272">
    <property type="entry name" value="SLH"/>
    <property type="match status" value="3"/>
</dbReference>
<dbReference type="InterPro" id="IPR003343">
    <property type="entry name" value="Big_2"/>
</dbReference>
<dbReference type="Pfam" id="PF02638">
    <property type="entry name" value="GHL10"/>
    <property type="match status" value="1"/>
</dbReference>
<dbReference type="InterPro" id="IPR003790">
    <property type="entry name" value="GHL10"/>
</dbReference>
<evidence type="ECO:0000256" key="2">
    <source>
        <dbReference type="SAM" id="MobiDB-lite"/>
    </source>
</evidence>
<reference evidence="5 6" key="1">
    <citation type="submission" date="2018-09" db="EMBL/GenBank/DDBJ databases">
        <title>Genome Sequence of Paenibacillus lautus Strain E7593-69, Azo Dye-Degrading Bacteria, Isolated from Commercial Tattoo Inks.</title>
        <authorList>
            <person name="Nho S.W."/>
            <person name="Kim S.-J."/>
            <person name="Kweon O."/>
            <person name="Cerniglia C.E."/>
        </authorList>
    </citation>
    <scope>NUCLEOTIDE SEQUENCE [LARGE SCALE GENOMIC DNA]</scope>
    <source>
        <strain evidence="5 6">E7593-69</strain>
    </source>
</reference>
<dbReference type="Gene3D" id="2.60.40.1080">
    <property type="match status" value="3"/>
</dbReference>
<dbReference type="InterPro" id="IPR052177">
    <property type="entry name" value="Divisome_Glycosyl_Hydrolase"/>
</dbReference>
<dbReference type="Proteomes" id="UP000266552">
    <property type="component" value="Chromosome"/>
</dbReference>
<name>A0A385TR25_PAELA</name>
<organism evidence="5 6">
    <name type="scientific">Paenibacillus lautus</name>
    <name type="common">Bacillus lautus</name>
    <dbReference type="NCBI Taxonomy" id="1401"/>
    <lineage>
        <taxon>Bacteria</taxon>
        <taxon>Bacillati</taxon>
        <taxon>Bacillota</taxon>
        <taxon>Bacilli</taxon>
        <taxon>Bacillales</taxon>
        <taxon>Paenibacillaceae</taxon>
        <taxon>Paenibacillus</taxon>
    </lineage>
</organism>
<dbReference type="Pfam" id="PF25833">
    <property type="entry name" value="Fn3_SaeA_3rd"/>
    <property type="match status" value="1"/>
</dbReference>
<accession>A0A385TR25</accession>
<feature type="chain" id="PRO_5017357279" description="SLH domain-containing protein" evidence="3">
    <location>
        <begin position="23"/>
        <end position="1185"/>
    </location>
</feature>